<dbReference type="GO" id="GO:0016705">
    <property type="term" value="F:oxidoreductase activity, acting on paired donors, with incorporation or reduction of molecular oxygen"/>
    <property type="evidence" value="ECO:0007669"/>
    <property type="project" value="InterPro"/>
</dbReference>
<dbReference type="Gene3D" id="1.10.630.10">
    <property type="entry name" value="Cytochrome P450"/>
    <property type="match status" value="1"/>
</dbReference>
<dbReference type="AlphaFoldDB" id="A0A9P8LH86"/>
<dbReference type="Pfam" id="PF00067">
    <property type="entry name" value="p450"/>
    <property type="match status" value="1"/>
</dbReference>
<gene>
    <name evidence="1" type="ORF">GP486_001390</name>
</gene>
<keyword evidence="2" id="KW-1185">Reference proteome</keyword>
<evidence type="ECO:0000313" key="2">
    <source>
        <dbReference type="Proteomes" id="UP000750711"/>
    </source>
</evidence>
<dbReference type="PANTHER" id="PTHR24305">
    <property type="entry name" value="CYTOCHROME P450"/>
    <property type="match status" value="1"/>
</dbReference>
<dbReference type="GO" id="GO:0020037">
    <property type="term" value="F:heme binding"/>
    <property type="evidence" value="ECO:0007669"/>
    <property type="project" value="InterPro"/>
</dbReference>
<dbReference type="CDD" id="cd11062">
    <property type="entry name" value="CYP58-like"/>
    <property type="match status" value="1"/>
</dbReference>
<dbReference type="EMBL" id="JAGHQM010000122">
    <property type="protein sequence ID" value="KAH0565219.1"/>
    <property type="molecule type" value="Genomic_DNA"/>
</dbReference>
<accession>A0A9P8LH86</accession>
<sequence>MKSPVLRITPSEVHLSDPENYEKIYHVGTKYWKSPEFYGVFETGTSAFGTFSNELHRVRRAALSPLFSRKVVLDLEEIVQSKVQKFCDRTASMLNDNQPVNLHNGFRAVSIDVLTDYAFDNCYDLLDKPGFGEEFFTMIRGLFGTFWFFLQWPILQKISMNTPMWLAKVLSKPVGMFLQMQEECRQQVVAIKAAVDAHGKPPTRVTIFHHLLDPNATEGHVVPSVDDLKYEAFSLVAGTSDTTGNALTIAAYHIVSNDSIYRRLVTELKEAFPDRSHALDFVTLEKLPYLTAMLLKHPKTIIRSYRAIATSDTAPWCGLQRIYDPTRRMPHHLVVGMSAWMMHRNQVIFENAENFDPERWLHPEYAKRLEKYLVAFSKGSRGCLGMKYISSGRKSLSIRG</sequence>
<dbReference type="PANTHER" id="PTHR24305:SF152">
    <property type="entry name" value="P450, PUTATIVE (EUROFUNG)-RELATED"/>
    <property type="match status" value="1"/>
</dbReference>
<dbReference type="GO" id="GO:0005506">
    <property type="term" value="F:iron ion binding"/>
    <property type="evidence" value="ECO:0007669"/>
    <property type="project" value="InterPro"/>
</dbReference>
<organism evidence="1 2">
    <name type="scientific">Trichoglossum hirsutum</name>
    <dbReference type="NCBI Taxonomy" id="265104"/>
    <lineage>
        <taxon>Eukaryota</taxon>
        <taxon>Fungi</taxon>
        <taxon>Dikarya</taxon>
        <taxon>Ascomycota</taxon>
        <taxon>Pezizomycotina</taxon>
        <taxon>Geoglossomycetes</taxon>
        <taxon>Geoglossales</taxon>
        <taxon>Geoglossaceae</taxon>
        <taxon>Trichoglossum</taxon>
    </lineage>
</organism>
<dbReference type="InterPro" id="IPR036396">
    <property type="entry name" value="Cyt_P450_sf"/>
</dbReference>
<protein>
    <recommendedName>
        <fullName evidence="3">Cytochrome P450</fullName>
    </recommendedName>
</protein>
<evidence type="ECO:0000313" key="1">
    <source>
        <dbReference type="EMBL" id="KAH0565219.1"/>
    </source>
</evidence>
<dbReference type="Proteomes" id="UP000750711">
    <property type="component" value="Unassembled WGS sequence"/>
</dbReference>
<comment type="caution">
    <text evidence="1">The sequence shown here is derived from an EMBL/GenBank/DDBJ whole genome shotgun (WGS) entry which is preliminary data.</text>
</comment>
<proteinExistence type="predicted"/>
<reference evidence="1" key="1">
    <citation type="submission" date="2021-03" db="EMBL/GenBank/DDBJ databases">
        <title>Comparative genomics and phylogenomic investigation of the class Geoglossomycetes provide insights into ecological specialization and systematics.</title>
        <authorList>
            <person name="Melie T."/>
            <person name="Pirro S."/>
            <person name="Miller A.N."/>
            <person name="Quandt A."/>
        </authorList>
    </citation>
    <scope>NUCLEOTIDE SEQUENCE</scope>
    <source>
        <strain evidence="1">CAQ_001_2017</strain>
    </source>
</reference>
<dbReference type="SUPFAM" id="SSF48264">
    <property type="entry name" value="Cytochrome P450"/>
    <property type="match status" value="1"/>
</dbReference>
<dbReference type="InterPro" id="IPR001128">
    <property type="entry name" value="Cyt_P450"/>
</dbReference>
<dbReference type="InterPro" id="IPR050121">
    <property type="entry name" value="Cytochrome_P450_monoxygenase"/>
</dbReference>
<name>A0A9P8LH86_9PEZI</name>
<evidence type="ECO:0008006" key="3">
    <source>
        <dbReference type="Google" id="ProtNLM"/>
    </source>
</evidence>
<dbReference type="GO" id="GO:0004497">
    <property type="term" value="F:monooxygenase activity"/>
    <property type="evidence" value="ECO:0007669"/>
    <property type="project" value="InterPro"/>
</dbReference>